<name>A0ABU2CF06_9BURK</name>
<evidence type="ECO:0000313" key="1">
    <source>
        <dbReference type="EMBL" id="MDR7379901.1"/>
    </source>
</evidence>
<organism evidence="1 2">
    <name type="scientific">Rhodoferax ferrireducens</name>
    <dbReference type="NCBI Taxonomy" id="192843"/>
    <lineage>
        <taxon>Bacteria</taxon>
        <taxon>Pseudomonadati</taxon>
        <taxon>Pseudomonadota</taxon>
        <taxon>Betaproteobacteria</taxon>
        <taxon>Burkholderiales</taxon>
        <taxon>Comamonadaceae</taxon>
        <taxon>Rhodoferax</taxon>
    </lineage>
</organism>
<accession>A0ABU2CF06</accession>
<keyword evidence="2" id="KW-1185">Reference proteome</keyword>
<dbReference type="Proteomes" id="UP001180487">
    <property type="component" value="Unassembled WGS sequence"/>
</dbReference>
<sequence length="104" mass="11284">MHKTTVAIEDVPEAAVLAEPVLDVHQQVLLSAGTLLTPARLDSLRQRGVTRLVIVAAAPDAVESLALQAQTDERLQYLFRHALQAGQVNPLLHMVARYRQGGSP</sequence>
<reference evidence="1 2" key="1">
    <citation type="submission" date="2023-07" db="EMBL/GenBank/DDBJ databases">
        <title>Sorghum-associated microbial communities from plants grown in Nebraska, USA.</title>
        <authorList>
            <person name="Schachtman D."/>
        </authorList>
    </citation>
    <scope>NUCLEOTIDE SEQUENCE [LARGE SCALE GENOMIC DNA]</scope>
    <source>
        <strain evidence="1 2">BE313</strain>
    </source>
</reference>
<protein>
    <submittedName>
        <fullName evidence="1">Uncharacterized protein</fullName>
    </submittedName>
</protein>
<proteinExistence type="predicted"/>
<comment type="caution">
    <text evidence="1">The sequence shown here is derived from an EMBL/GenBank/DDBJ whole genome shotgun (WGS) entry which is preliminary data.</text>
</comment>
<gene>
    <name evidence="1" type="ORF">J2X19_004597</name>
</gene>
<dbReference type="RefSeq" id="WP_116606614.1">
    <property type="nucleotide sequence ID" value="NZ_JAVDXT010000005.1"/>
</dbReference>
<evidence type="ECO:0000313" key="2">
    <source>
        <dbReference type="Proteomes" id="UP001180487"/>
    </source>
</evidence>
<dbReference type="EMBL" id="JAVDXT010000005">
    <property type="protein sequence ID" value="MDR7379901.1"/>
    <property type="molecule type" value="Genomic_DNA"/>
</dbReference>